<comment type="caution">
    <text evidence="1">The sequence shown here is derived from an EMBL/GenBank/DDBJ whole genome shotgun (WGS) entry which is preliminary data.</text>
</comment>
<dbReference type="Proteomes" id="UP000712600">
    <property type="component" value="Unassembled WGS sequence"/>
</dbReference>
<name>A0A8S9NH79_BRACR</name>
<dbReference type="AlphaFoldDB" id="A0A8S9NH79"/>
<dbReference type="EMBL" id="QGKX02001621">
    <property type="protein sequence ID" value="KAF3504484.1"/>
    <property type="molecule type" value="Genomic_DNA"/>
</dbReference>
<protein>
    <submittedName>
        <fullName evidence="1">Uncharacterized protein</fullName>
    </submittedName>
</protein>
<sequence length="128" mass="13692">MDSRIASLSGAVAWASDSESLFVEPSGVNLRLLWLIASESGDRLDGRNRVAVEWRFSNDHVYPPAGTIVSKVILPSSAFFARLICAYVPLGRLFISPGAMDYGIASLSGVVAWASDSESLFVEPSGVL</sequence>
<organism evidence="1 2">
    <name type="scientific">Brassica cretica</name>
    <name type="common">Mustard</name>
    <dbReference type="NCBI Taxonomy" id="69181"/>
    <lineage>
        <taxon>Eukaryota</taxon>
        <taxon>Viridiplantae</taxon>
        <taxon>Streptophyta</taxon>
        <taxon>Embryophyta</taxon>
        <taxon>Tracheophyta</taxon>
        <taxon>Spermatophyta</taxon>
        <taxon>Magnoliopsida</taxon>
        <taxon>eudicotyledons</taxon>
        <taxon>Gunneridae</taxon>
        <taxon>Pentapetalae</taxon>
        <taxon>rosids</taxon>
        <taxon>malvids</taxon>
        <taxon>Brassicales</taxon>
        <taxon>Brassicaceae</taxon>
        <taxon>Brassiceae</taxon>
        <taxon>Brassica</taxon>
    </lineage>
</organism>
<evidence type="ECO:0000313" key="2">
    <source>
        <dbReference type="Proteomes" id="UP000712600"/>
    </source>
</evidence>
<accession>A0A8S9NH79</accession>
<reference evidence="1" key="1">
    <citation type="submission" date="2019-12" db="EMBL/GenBank/DDBJ databases">
        <title>Genome sequencing and annotation of Brassica cretica.</title>
        <authorList>
            <person name="Studholme D.J."/>
            <person name="Sarris P."/>
        </authorList>
    </citation>
    <scope>NUCLEOTIDE SEQUENCE</scope>
    <source>
        <strain evidence="1">PFS-109/04</strain>
        <tissue evidence="1">Leaf</tissue>
    </source>
</reference>
<gene>
    <name evidence="1" type="ORF">F2Q69_00042333</name>
</gene>
<proteinExistence type="predicted"/>
<evidence type="ECO:0000313" key="1">
    <source>
        <dbReference type="EMBL" id="KAF3504484.1"/>
    </source>
</evidence>